<accession>A0ABZ1AQL0</accession>
<evidence type="ECO:0000256" key="5">
    <source>
        <dbReference type="ARBA" id="ARBA00023136"/>
    </source>
</evidence>
<name>A0ABZ1AQL0_AROEV</name>
<keyword evidence="8" id="KW-1185">Reference proteome</keyword>
<keyword evidence="3 6" id="KW-0812">Transmembrane</keyword>
<reference evidence="7 8" key="1">
    <citation type="submission" date="2023-12" db="EMBL/GenBank/DDBJ databases">
        <title>A. evansii MAY27, complete genome.</title>
        <authorList>
            <person name="Wang Y."/>
        </authorList>
    </citation>
    <scope>NUCLEOTIDE SEQUENCE [LARGE SCALE GENOMIC DNA]</scope>
    <source>
        <strain evidence="7 8">MAY27</strain>
    </source>
</reference>
<feature type="transmembrane region" description="Helical" evidence="6">
    <location>
        <begin position="140"/>
        <end position="162"/>
    </location>
</feature>
<dbReference type="PANTHER" id="PTHR30238">
    <property type="entry name" value="MEMBRANE BOUND PREDICTED REDOX MODULATOR"/>
    <property type="match status" value="1"/>
</dbReference>
<evidence type="ECO:0000256" key="3">
    <source>
        <dbReference type="ARBA" id="ARBA00022692"/>
    </source>
</evidence>
<protein>
    <submittedName>
        <fullName evidence="7">TerC family protein</fullName>
    </submittedName>
</protein>
<evidence type="ECO:0000256" key="1">
    <source>
        <dbReference type="ARBA" id="ARBA00004141"/>
    </source>
</evidence>
<dbReference type="Pfam" id="PF03741">
    <property type="entry name" value="TerC"/>
    <property type="match status" value="1"/>
</dbReference>
<gene>
    <name evidence="7" type="ORF">U5817_08905</name>
</gene>
<dbReference type="EMBL" id="CP141259">
    <property type="protein sequence ID" value="WRL48145.1"/>
    <property type="molecule type" value="Genomic_DNA"/>
</dbReference>
<dbReference type="InterPro" id="IPR022301">
    <property type="entry name" value="Integral_membrane_YjbE"/>
</dbReference>
<dbReference type="InterPro" id="IPR005496">
    <property type="entry name" value="Integral_membrane_TerC"/>
</dbReference>
<keyword evidence="4 6" id="KW-1133">Transmembrane helix</keyword>
<feature type="transmembrane region" description="Helical" evidence="6">
    <location>
        <begin position="12"/>
        <end position="36"/>
    </location>
</feature>
<feature type="transmembrane region" description="Helical" evidence="6">
    <location>
        <begin position="48"/>
        <end position="67"/>
    </location>
</feature>
<evidence type="ECO:0000256" key="4">
    <source>
        <dbReference type="ARBA" id="ARBA00022989"/>
    </source>
</evidence>
<organism evidence="7 8">
    <name type="scientific">Aromatoleum evansii</name>
    <name type="common">Azoarcus evansii</name>
    <dbReference type="NCBI Taxonomy" id="59406"/>
    <lineage>
        <taxon>Bacteria</taxon>
        <taxon>Pseudomonadati</taxon>
        <taxon>Pseudomonadota</taxon>
        <taxon>Betaproteobacteria</taxon>
        <taxon>Rhodocyclales</taxon>
        <taxon>Rhodocyclaceae</taxon>
        <taxon>Aromatoleum</taxon>
    </lineage>
</organism>
<dbReference type="NCBIfam" id="TIGR03717">
    <property type="entry name" value="R_switched_YjbE"/>
    <property type="match status" value="1"/>
</dbReference>
<evidence type="ECO:0000256" key="6">
    <source>
        <dbReference type="SAM" id="Phobius"/>
    </source>
</evidence>
<comment type="subcellular location">
    <subcellularLocation>
        <location evidence="1">Membrane</location>
        <topology evidence="1">Multi-pass membrane protein</topology>
    </subcellularLocation>
</comment>
<feature type="transmembrane region" description="Helical" evidence="6">
    <location>
        <begin position="203"/>
        <end position="223"/>
    </location>
</feature>
<dbReference type="RefSeq" id="WP_407280489.1">
    <property type="nucleotide sequence ID" value="NZ_CP141259.1"/>
</dbReference>
<feature type="transmembrane region" description="Helical" evidence="6">
    <location>
        <begin position="169"/>
        <end position="191"/>
    </location>
</feature>
<proteinExistence type="inferred from homology"/>
<comment type="similarity">
    <text evidence="2">Belongs to the TerC family.</text>
</comment>
<dbReference type="Proteomes" id="UP001626593">
    <property type="component" value="Chromosome"/>
</dbReference>
<evidence type="ECO:0000256" key="2">
    <source>
        <dbReference type="ARBA" id="ARBA00007511"/>
    </source>
</evidence>
<evidence type="ECO:0000313" key="8">
    <source>
        <dbReference type="Proteomes" id="UP001626593"/>
    </source>
</evidence>
<evidence type="ECO:0000313" key="7">
    <source>
        <dbReference type="EMBL" id="WRL48145.1"/>
    </source>
</evidence>
<sequence>MMELAMDGGLLLAVAQIIAIDILLGGDNAVVIALACRRLPAHRRNQGILWGVVGAIALRIILIFFALQLLALPFLKVLGALLLLWIGIKLLQPEGDDDHASVGASDNLLGAIRTIIVADAVMSVDNVIAVAGAARGEMGLVVFGIAVSVPIIVWGSKFVLYLMDRFPSFVTFGGCLLGWIAGEMLVTDVAFAQYVGGAATSTVKYGAALAGALTVFAIGTYLARRQSAKGNATECETLEGALVPRTVENES</sequence>
<keyword evidence="5 6" id="KW-0472">Membrane</keyword>
<dbReference type="PANTHER" id="PTHR30238:SF4">
    <property type="entry name" value="SLL1022 PROTEIN"/>
    <property type="match status" value="1"/>
</dbReference>